<feature type="region of interest" description="Disordered" evidence="1">
    <location>
        <begin position="1"/>
        <end position="49"/>
    </location>
</feature>
<dbReference type="EMBL" id="BMOQ01000001">
    <property type="protein sequence ID" value="GGN08312.1"/>
    <property type="molecule type" value="Genomic_DNA"/>
</dbReference>
<protein>
    <submittedName>
        <fullName evidence="2">Uncharacterized protein</fullName>
    </submittedName>
</protein>
<proteinExistence type="predicted"/>
<feature type="compositionally biased region" description="Basic and acidic residues" evidence="1">
    <location>
        <begin position="149"/>
        <end position="159"/>
    </location>
</feature>
<sequence length="159" mass="18800">MQKQEQYEEEAYLRRKARREGKEYKPPNVRKAEEKRRKKRAEQREFADELREYKNDPAVYVEKRQEDGVLIQSIEGNDEPAPPGVWIPYVGSQGGHGWENTRTGERKYQLEKPGTNSRLEEPPDIEGRWREPAELSSDNPDYEAPFTPDEAREFFNTRD</sequence>
<feature type="compositionally biased region" description="Basic and acidic residues" evidence="1">
    <location>
        <begin position="20"/>
        <end position="35"/>
    </location>
</feature>
<accession>A0A830G8I9</accession>
<evidence type="ECO:0000256" key="1">
    <source>
        <dbReference type="SAM" id="MobiDB-lite"/>
    </source>
</evidence>
<dbReference type="AlphaFoldDB" id="A0A830G8I9"/>
<evidence type="ECO:0000313" key="3">
    <source>
        <dbReference type="Proteomes" id="UP000608850"/>
    </source>
</evidence>
<comment type="caution">
    <text evidence="2">The sequence shown here is derived from an EMBL/GenBank/DDBJ whole genome shotgun (WGS) entry which is preliminary data.</text>
</comment>
<feature type="compositionally biased region" description="Basic and acidic residues" evidence="1">
    <location>
        <begin position="118"/>
        <end position="133"/>
    </location>
</feature>
<reference evidence="2 3" key="1">
    <citation type="journal article" date="2019" name="Int. J. Syst. Evol. Microbiol.">
        <title>The Global Catalogue of Microorganisms (GCM) 10K type strain sequencing project: providing services to taxonomists for standard genome sequencing and annotation.</title>
        <authorList>
            <consortium name="The Broad Institute Genomics Platform"/>
            <consortium name="The Broad Institute Genome Sequencing Center for Infectious Disease"/>
            <person name="Wu L."/>
            <person name="Ma J."/>
        </authorList>
    </citation>
    <scope>NUCLEOTIDE SEQUENCE [LARGE SCALE GENOMIC DNA]</scope>
    <source>
        <strain evidence="2 3">JCM 16331</strain>
    </source>
</reference>
<name>A0A830G8I9_9EURY</name>
<keyword evidence="3" id="KW-1185">Reference proteome</keyword>
<gene>
    <name evidence="2" type="ORF">GCM10009021_04640</name>
</gene>
<dbReference type="Proteomes" id="UP000608850">
    <property type="component" value="Unassembled WGS sequence"/>
</dbReference>
<organism evidence="2 3">
    <name type="scientific">Halarchaeum nitratireducens</name>
    <dbReference type="NCBI Taxonomy" id="489913"/>
    <lineage>
        <taxon>Archaea</taxon>
        <taxon>Methanobacteriati</taxon>
        <taxon>Methanobacteriota</taxon>
        <taxon>Stenosarchaea group</taxon>
        <taxon>Halobacteria</taxon>
        <taxon>Halobacteriales</taxon>
        <taxon>Halobacteriaceae</taxon>
    </lineage>
</organism>
<feature type="region of interest" description="Disordered" evidence="1">
    <location>
        <begin position="74"/>
        <end position="159"/>
    </location>
</feature>
<evidence type="ECO:0000313" key="2">
    <source>
        <dbReference type="EMBL" id="GGN08312.1"/>
    </source>
</evidence>